<reference evidence="1" key="1">
    <citation type="submission" date="2022-05" db="EMBL/GenBank/DDBJ databases">
        <authorList>
            <person name="Tikunov A."/>
            <person name="Kozlova Y."/>
            <person name="Morozova V."/>
            <person name="Jdeed G."/>
            <person name="Bardasheva A."/>
            <person name="Tikunova N."/>
        </authorList>
    </citation>
    <scope>NUCLEOTIDE SEQUENCE</scope>
</reference>
<protein>
    <submittedName>
        <fullName evidence="1">Uncharacterized protein</fullName>
    </submittedName>
</protein>
<accession>A0A9E7NLN5</accession>
<evidence type="ECO:0000313" key="1">
    <source>
        <dbReference type="EMBL" id="UTQ78222.1"/>
    </source>
</evidence>
<proteinExistence type="predicted"/>
<evidence type="ECO:0000313" key="2">
    <source>
        <dbReference type="Proteomes" id="UP001060037"/>
    </source>
</evidence>
<organism evidence="1 2">
    <name type="scientific">Aeromonas phage Aer_P220</name>
    <dbReference type="NCBI Taxonomy" id="2951227"/>
    <lineage>
        <taxon>Viruses</taxon>
        <taxon>Duplodnaviria</taxon>
        <taxon>Heunggongvirae</taxon>
        <taxon>Uroviricota</taxon>
        <taxon>Caudoviricetes</taxon>
        <taxon>Autographivirales</taxon>
        <taxon>Autographivirales incertae sedis</taxon>
        <taxon>Yinyavirus</taxon>
        <taxon>Yinyavirus AerP220</taxon>
    </lineage>
</organism>
<keyword evidence="2" id="KW-1185">Reference proteome</keyword>
<dbReference type="Proteomes" id="UP001060037">
    <property type="component" value="Segment"/>
</dbReference>
<dbReference type="EMBL" id="ON624112">
    <property type="protein sequence ID" value="UTQ78222.1"/>
    <property type="molecule type" value="Genomic_DNA"/>
</dbReference>
<name>A0A9E7NLN5_9CAUD</name>
<sequence length="57" mass="6599">MSNKELASHWLRVAECYRQCASNWLSKGPATYQNHEGVQNSLMLADQCKEVARHYMN</sequence>